<evidence type="ECO:0000313" key="1">
    <source>
        <dbReference type="EMBL" id="OGK25929.1"/>
    </source>
</evidence>
<evidence type="ECO:0000313" key="2">
    <source>
        <dbReference type="Proteomes" id="UP000178597"/>
    </source>
</evidence>
<dbReference type="PANTHER" id="PTHR38813">
    <property type="match status" value="1"/>
</dbReference>
<dbReference type="AlphaFoldDB" id="A0A1F7H3U8"/>
<dbReference type="PANTHER" id="PTHR38813:SF1">
    <property type="entry name" value="TOXIN RELE1-RELATED"/>
    <property type="match status" value="1"/>
</dbReference>
<comment type="caution">
    <text evidence="1">The sequence shown here is derived from an EMBL/GenBank/DDBJ whole genome shotgun (WGS) entry which is preliminary data.</text>
</comment>
<accession>A0A1F7H3U8</accession>
<gene>
    <name evidence="1" type="ORF">A3C28_00615</name>
</gene>
<proteinExistence type="predicted"/>
<protein>
    <recommendedName>
        <fullName evidence="3">Plasmid stabilization protein</fullName>
    </recommendedName>
</protein>
<dbReference type="Proteomes" id="UP000178597">
    <property type="component" value="Unassembled WGS sequence"/>
</dbReference>
<organism evidence="1 2">
    <name type="scientific">Candidatus Roizmanbacteria bacterium RIFCSPHIGHO2_02_FULL_39_9</name>
    <dbReference type="NCBI Taxonomy" id="1802040"/>
    <lineage>
        <taxon>Bacteria</taxon>
        <taxon>Candidatus Roizmaniibacteriota</taxon>
    </lineage>
</organism>
<evidence type="ECO:0008006" key="3">
    <source>
        <dbReference type="Google" id="ProtNLM"/>
    </source>
</evidence>
<dbReference type="STRING" id="1802040.A3C28_00615"/>
<dbReference type="EMBL" id="MFZP01000057">
    <property type="protein sequence ID" value="OGK25929.1"/>
    <property type="molecule type" value="Genomic_DNA"/>
</dbReference>
<name>A0A1F7H3U8_9BACT</name>
<dbReference type="SUPFAM" id="SSF143011">
    <property type="entry name" value="RelE-like"/>
    <property type="match status" value="1"/>
</dbReference>
<dbReference type="Gene3D" id="3.30.2310.20">
    <property type="entry name" value="RelE-like"/>
    <property type="match status" value="1"/>
</dbReference>
<dbReference type="InterPro" id="IPR052747">
    <property type="entry name" value="TA_system_RelE_toxin"/>
</dbReference>
<dbReference type="InterPro" id="IPR035093">
    <property type="entry name" value="RelE/ParE_toxin_dom_sf"/>
</dbReference>
<reference evidence="1 2" key="1">
    <citation type="journal article" date="2016" name="Nat. Commun.">
        <title>Thousands of microbial genomes shed light on interconnected biogeochemical processes in an aquifer system.</title>
        <authorList>
            <person name="Anantharaman K."/>
            <person name="Brown C.T."/>
            <person name="Hug L.A."/>
            <person name="Sharon I."/>
            <person name="Castelle C.J."/>
            <person name="Probst A.J."/>
            <person name="Thomas B.C."/>
            <person name="Singh A."/>
            <person name="Wilkins M.J."/>
            <person name="Karaoz U."/>
            <person name="Brodie E.L."/>
            <person name="Williams K.H."/>
            <person name="Hubbard S.S."/>
            <person name="Banfield J.F."/>
        </authorList>
    </citation>
    <scope>NUCLEOTIDE SEQUENCE [LARGE SCALE GENOMIC DNA]</scope>
</reference>
<sequence length="86" mass="10308">MYTILIEKKVSKFLSRLDAKTYDIVSSHVKKLAQFRKVKNLDIKPLKGKYKHMIRLRIGSRRVLFTVNETRKEIKIWLIEDRGDVY</sequence>